<sequence>MQFDMQDQTEDASAETKPVAPGTSSGGACGFDISTSMYCDAGLDLLGGELL</sequence>
<protein>
    <submittedName>
        <fullName evidence="2">Uncharacterized protein</fullName>
    </submittedName>
</protein>
<evidence type="ECO:0000313" key="2">
    <source>
        <dbReference type="EMBL" id="UPW02059.1"/>
    </source>
</evidence>
<accession>A0A8U0IPW6</accession>
<dbReference type="Proteomes" id="UP000830434">
    <property type="component" value="Chromosome"/>
</dbReference>
<dbReference type="GeneID" id="72189825"/>
<dbReference type="EMBL" id="CP096658">
    <property type="protein sequence ID" value="UPW02059.1"/>
    <property type="molecule type" value="Genomic_DNA"/>
</dbReference>
<organism evidence="2 3">
    <name type="scientific">Halorussus gelatinilyticus</name>
    <dbReference type="NCBI Taxonomy" id="2937524"/>
    <lineage>
        <taxon>Archaea</taxon>
        <taxon>Methanobacteriati</taxon>
        <taxon>Methanobacteriota</taxon>
        <taxon>Stenosarchaea group</taxon>
        <taxon>Halobacteria</taxon>
        <taxon>Halobacteriales</taxon>
        <taxon>Haladaptataceae</taxon>
        <taxon>Halorussus</taxon>
    </lineage>
</organism>
<name>A0A8U0IPW6_9EURY</name>
<keyword evidence="3" id="KW-1185">Reference proteome</keyword>
<feature type="region of interest" description="Disordered" evidence="1">
    <location>
        <begin position="1"/>
        <end position="25"/>
    </location>
</feature>
<dbReference type="AlphaFoldDB" id="A0A8U0IPW6"/>
<reference evidence="2" key="1">
    <citation type="submission" date="2022-04" db="EMBL/GenBank/DDBJ databases">
        <title>Diverse halophilic archaea isolated from saline environments.</title>
        <authorList>
            <person name="Cui H.-L."/>
        </authorList>
    </citation>
    <scope>NUCLEOTIDE SEQUENCE</scope>
    <source>
        <strain evidence="2">XZYJT40</strain>
    </source>
</reference>
<evidence type="ECO:0000313" key="3">
    <source>
        <dbReference type="Proteomes" id="UP000830434"/>
    </source>
</evidence>
<dbReference type="KEGG" id="haxz:M0R88_08180"/>
<gene>
    <name evidence="2" type="ORF">M0R88_08180</name>
</gene>
<proteinExistence type="predicted"/>
<evidence type="ECO:0000256" key="1">
    <source>
        <dbReference type="SAM" id="MobiDB-lite"/>
    </source>
</evidence>
<dbReference type="RefSeq" id="WP_248656446.1">
    <property type="nucleotide sequence ID" value="NZ_CP096658.1"/>
</dbReference>